<sequence>MLLNNKVYLVNLKDEIFECDLESKNFNLTCIHWSGDNILCLGHIHEQVYVMTCTRSIYEVDSTSYIFNCSLNATTNLLNLIKKYNFLEQMEWRQYYHWLFLLNLKMPDDPLRFISTVKSYNDVIFVGTEWGLLRIYYAPYINKKLDIYNSKPVKEFNFSKPLCPVLSNSCILQVEISEMQHGHIVLVGMPKKIAIIKFTHHFEATTSVAMLPYNGAQKRLKI</sequence>
<accession>A0ACC1DKA0</accession>
<evidence type="ECO:0000313" key="2">
    <source>
        <dbReference type="Proteomes" id="UP000824533"/>
    </source>
</evidence>
<dbReference type="EMBL" id="CM034387">
    <property type="protein sequence ID" value="KAJ0184316.1"/>
    <property type="molecule type" value="Genomic_DNA"/>
</dbReference>
<protein>
    <submittedName>
        <fullName evidence="1">Uncharacterized protein</fullName>
    </submittedName>
</protein>
<organism evidence="1 2">
    <name type="scientific">Dendrolimus kikuchii</name>
    <dbReference type="NCBI Taxonomy" id="765133"/>
    <lineage>
        <taxon>Eukaryota</taxon>
        <taxon>Metazoa</taxon>
        <taxon>Ecdysozoa</taxon>
        <taxon>Arthropoda</taxon>
        <taxon>Hexapoda</taxon>
        <taxon>Insecta</taxon>
        <taxon>Pterygota</taxon>
        <taxon>Neoptera</taxon>
        <taxon>Endopterygota</taxon>
        <taxon>Lepidoptera</taxon>
        <taxon>Glossata</taxon>
        <taxon>Ditrysia</taxon>
        <taxon>Bombycoidea</taxon>
        <taxon>Lasiocampidae</taxon>
        <taxon>Dendrolimus</taxon>
    </lineage>
</organism>
<keyword evidence="2" id="KW-1185">Reference proteome</keyword>
<proteinExistence type="predicted"/>
<comment type="caution">
    <text evidence="1">The sequence shown here is derived from an EMBL/GenBank/DDBJ whole genome shotgun (WGS) entry which is preliminary data.</text>
</comment>
<dbReference type="Proteomes" id="UP000824533">
    <property type="component" value="Linkage Group LG01"/>
</dbReference>
<gene>
    <name evidence="1" type="ORF">K1T71_000739</name>
</gene>
<evidence type="ECO:0000313" key="1">
    <source>
        <dbReference type="EMBL" id="KAJ0184316.1"/>
    </source>
</evidence>
<name>A0ACC1DKA0_9NEOP</name>
<reference evidence="1 2" key="1">
    <citation type="journal article" date="2021" name="Front. Genet.">
        <title>Chromosome-Level Genome Assembly Reveals Significant Gene Expansion in the Toll and IMD Signaling Pathways of Dendrolimus kikuchii.</title>
        <authorList>
            <person name="Zhou J."/>
            <person name="Wu P."/>
            <person name="Xiong Z."/>
            <person name="Liu N."/>
            <person name="Zhao N."/>
            <person name="Ji M."/>
            <person name="Qiu Y."/>
            <person name="Yang B."/>
        </authorList>
    </citation>
    <scope>NUCLEOTIDE SEQUENCE [LARGE SCALE GENOMIC DNA]</scope>
    <source>
        <strain evidence="1">Ann1</strain>
    </source>
</reference>